<dbReference type="EMBL" id="JACXVP010000003">
    <property type="protein sequence ID" value="KAG5618661.1"/>
    <property type="molecule type" value="Genomic_DNA"/>
</dbReference>
<dbReference type="Proteomes" id="UP000824120">
    <property type="component" value="Chromosome 3"/>
</dbReference>
<dbReference type="OrthoDB" id="10335733at2759"/>
<accession>A0A9J6A260</accession>
<gene>
    <name evidence="1" type="ORF">H5410_018485</name>
</gene>
<evidence type="ECO:0000313" key="1">
    <source>
        <dbReference type="EMBL" id="KAG5618661.1"/>
    </source>
</evidence>
<proteinExistence type="predicted"/>
<keyword evidence="2" id="KW-1185">Reference proteome</keyword>
<comment type="caution">
    <text evidence="1">The sequence shown here is derived from an EMBL/GenBank/DDBJ whole genome shotgun (WGS) entry which is preliminary data.</text>
</comment>
<dbReference type="AlphaFoldDB" id="A0A9J6A260"/>
<sequence>MYMRALASVINHPWAVTSDFNSILSREEKLGGIPHTLGKSMAFMECLDDYALSNIGYTGKLDFSIRWQYFLAGSSENEDD</sequence>
<name>A0A9J6A260_SOLCO</name>
<organism evidence="1 2">
    <name type="scientific">Solanum commersonii</name>
    <name type="common">Commerson's wild potato</name>
    <name type="synonym">Commerson's nightshade</name>
    <dbReference type="NCBI Taxonomy" id="4109"/>
    <lineage>
        <taxon>Eukaryota</taxon>
        <taxon>Viridiplantae</taxon>
        <taxon>Streptophyta</taxon>
        <taxon>Embryophyta</taxon>
        <taxon>Tracheophyta</taxon>
        <taxon>Spermatophyta</taxon>
        <taxon>Magnoliopsida</taxon>
        <taxon>eudicotyledons</taxon>
        <taxon>Gunneridae</taxon>
        <taxon>Pentapetalae</taxon>
        <taxon>asterids</taxon>
        <taxon>lamiids</taxon>
        <taxon>Solanales</taxon>
        <taxon>Solanaceae</taxon>
        <taxon>Solanoideae</taxon>
        <taxon>Solaneae</taxon>
        <taxon>Solanum</taxon>
    </lineage>
</organism>
<evidence type="ECO:0000313" key="2">
    <source>
        <dbReference type="Proteomes" id="UP000824120"/>
    </source>
</evidence>
<reference evidence="1 2" key="1">
    <citation type="submission" date="2020-09" db="EMBL/GenBank/DDBJ databases">
        <title>De no assembly of potato wild relative species, Solanum commersonii.</title>
        <authorList>
            <person name="Cho K."/>
        </authorList>
    </citation>
    <scope>NUCLEOTIDE SEQUENCE [LARGE SCALE GENOMIC DNA]</scope>
    <source>
        <strain evidence="1">LZ3.2</strain>
        <tissue evidence="1">Leaf</tissue>
    </source>
</reference>
<protein>
    <submittedName>
        <fullName evidence="1">Uncharacterized protein</fullName>
    </submittedName>
</protein>